<gene>
    <name evidence="3" type="ORF">NLF92_01160</name>
</gene>
<keyword evidence="4" id="KW-1185">Reference proteome</keyword>
<dbReference type="AlphaFoldDB" id="A0AA42BLG0"/>
<proteinExistence type="predicted"/>
<dbReference type="Pfam" id="PF09839">
    <property type="entry name" value="DUF2066"/>
    <property type="match status" value="1"/>
</dbReference>
<dbReference type="Proteomes" id="UP001165413">
    <property type="component" value="Unassembled WGS sequence"/>
</dbReference>
<sequence>MNRNVTQKAINLLIVWFIFLPCCVFASIYTPLNFSQVPVANQSSSAQNVAIKSALQNVLIKMSGSVQILDAPEVTALLKQSRAYVEATRFIANDTLTLEVEFNESKLHTWLKRNALPLMSDTRPETLVWMIVDEPSNSERMLIGDGNISTHHSMLRDAFDRRGLQVSLPLYDLTDLSQVNEIDIWGQFVDVIFESSRRYSPDYVVAIKLFVNQELNWQLDSFIKTEHSLQLGSYTGADEQSAIMSFVNDYAEVIAQEYAIDTTLFAKGEQIKTLVTIDNMGSLTDLAQVTAYLKGLNIIEQITLQSQMGQRSTFAVSLLGPPEQLAKLIQQNAKVLTLVDKTKNSESHFRGDETEDLSQLTGQASRPSMEPLPHLYFNRMP</sequence>
<dbReference type="EMBL" id="JANATA010000001">
    <property type="protein sequence ID" value="MCP3427552.1"/>
    <property type="molecule type" value="Genomic_DNA"/>
</dbReference>
<accession>A0AA42BLG0</accession>
<evidence type="ECO:0000313" key="4">
    <source>
        <dbReference type="Proteomes" id="UP001165413"/>
    </source>
</evidence>
<organism evidence="3 4">
    <name type="scientific">Opacimonas viscosa</name>
    <dbReference type="NCBI Taxonomy" id="2961944"/>
    <lineage>
        <taxon>Bacteria</taxon>
        <taxon>Pseudomonadati</taxon>
        <taxon>Pseudomonadota</taxon>
        <taxon>Gammaproteobacteria</taxon>
        <taxon>Alteromonadales</taxon>
        <taxon>Alteromonadaceae</taxon>
        <taxon>Opacimonas</taxon>
    </lineage>
</organism>
<evidence type="ECO:0000256" key="1">
    <source>
        <dbReference type="SAM" id="MobiDB-lite"/>
    </source>
</evidence>
<reference evidence="3" key="1">
    <citation type="submission" date="2022-07" db="EMBL/GenBank/DDBJ databases">
        <title>Characterization of the Novel Bacterium Alteromonas immobilis LMIT006 and Alteromonas gregis LMIT007.</title>
        <authorList>
            <person name="Lin X."/>
        </authorList>
    </citation>
    <scope>NUCLEOTIDE SEQUENCE</scope>
    <source>
        <strain evidence="3">LMIT007</strain>
    </source>
</reference>
<keyword evidence="2" id="KW-0812">Transmembrane</keyword>
<evidence type="ECO:0000256" key="2">
    <source>
        <dbReference type="SAM" id="Phobius"/>
    </source>
</evidence>
<feature type="compositionally biased region" description="Polar residues" evidence="1">
    <location>
        <begin position="357"/>
        <end position="366"/>
    </location>
</feature>
<dbReference type="InterPro" id="IPR018642">
    <property type="entry name" value="DUF2066"/>
</dbReference>
<name>A0AA42BLG0_9ALTE</name>
<evidence type="ECO:0000313" key="3">
    <source>
        <dbReference type="EMBL" id="MCP3427552.1"/>
    </source>
</evidence>
<feature type="transmembrane region" description="Helical" evidence="2">
    <location>
        <begin position="12"/>
        <end position="32"/>
    </location>
</feature>
<comment type="caution">
    <text evidence="3">The sequence shown here is derived from an EMBL/GenBank/DDBJ whole genome shotgun (WGS) entry which is preliminary data.</text>
</comment>
<keyword evidence="2" id="KW-1133">Transmembrane helix</keyword>
<protein>
    <submittedName>
        <fullName evidence="3">DUF2066 domain-containing protein</fullName>
    </submittedName>
</protein>
<feature type="region of interest" description="Disordered" evidence="1">
    <location>
        <begin position="345"/>
        <end position="372"/>
    </location>
</feature>
<dbReference type="RefSeq" id="WP_254098003.1">
    <property type="nucleotide sequence ID" value="NZ_JANATA010000001.1"/>
</dbReference>
<keyword evidence="2" id="KW-0472">Membrane</keyword>